<feature type="signal peptide" evidence="1">
    <location>
        <begin position="1"/>
        <end position="24"/>
    </location>
</feature>
<evidence type="ECO:0000313" key="2">
    <source>
        <dbReference type="EMBL" id="CAK9319014.1"/>
    </source>
</evidence>
<organism evidence="2 3">
    <name type="scientific">Citrullus colocynthis</name>
    <name type="common">colocynth</name>
    <dbReference type="NCBI Taxonomy" id="252529"/>
    <lineage>
        <taxon>Eukaryota</taxon>
        <taxon>Viridiplantae</taxon>
        <taxon>Streptophyta</taxon>
        <taxon>Embryophyta</taxon>
        <taxon>Tracheophyta</taxon>
        <taxon>Spermatophyta</taxon>
        <taxon>Magnoliopsida</taxon>
        <taxon>eudicotyledons</taxon>
        <taxon>Gunneridae</taxon>
        <taxon>Pentapetalae</taxon>
        <taxon>rosids</taxon>
        <taxon>fabids</taxon>
        <taxon>Cucurbitales</taxon>
        <taxon>Cucurbitaceae</taxon>
        <taxon>Benincaseae</taxon>
        <taxon>Citrullus</taxon>
    </lineage>
</organism>
<protein>
    <submittedName>
        <fullName evidence="2">Uncharacterized protein</fullName>
    </submittedName>
</protein>
<proteinExistence type="predicted"/>
<name>A0ABP0YF35_9ROSI</name>
<dbReference type="Proteomes" id="UP001642487">
    <property type="component" value="Chromosome 3"/>
</dbReference>
<keyword evidence="1" id="KW-0732">Signal</keyword>
<dbReference type="EMBL" id="OZ021737">
    <property type="protein sequence ID" value="CAK9319014.1"/>
    <property type="molecule type" value="Genomic_DNA"/>
</dbReference>
<evidence type="ECO:0000313" key="3">
    <source>
        <dbReference type="Proteomes" id="UP001642487"/>
    </source>
</evidence>
<gene>
    <name evidence="2" type="ORF">CITCOLO1_LOCUS11003</name>
</gene>
<keyword evidence="3" id="KW-1185">Reference proteome</keyword>
<feature type="chain" id="PRO_5045354999" evidence="1">
    <location>
        <begin position="25"/>
        <end position="106"/>
    </location>
</feature>
<accession>A0ABP0YF35</accession>
<evidence type="ECO:0000256" key="1">
    <source>
        <dbReference type="SAM" id="SignalP"/>
    </source>
</evidence>
<reference evidence="2 3" key="1">
    <citation type="submission" date="2024-03" db="EMBL/GenBank/DDBJ databases">
        <authorList>
            <person name="Gkanogiannis A."/>
            <person name="Becerra Lopez-Lavalle L."/>
        </authorList>
    </citation>
    <scope>NUCLEOTIDE SEQUENCE [LARGE SCALE GENOMIC DNA]</scope>
</reference>
<sequence>MPDNSGSSFMAFLVMNLAAPSAYCRRLKLPHYWCVSSPTFNLPVVQDNEWSKMDDIASNTNNTGPSNINSMGKHNLTVSWNIVGVEMSVVDATFRMTFSACPCALL</sequence>